<evidence type="ECO:0000313" key="1">
    <source>
        <dbReference type="EMBL" id="DAE19203.1"/>
    </source>
</evidence>
<name>A0A8S5QK56_9CAUD</name>
<organism evidence="1">
    <name type="scientific">Siphoviridae sp. ctNYt19</name>
    <dbReference type="NCBI Taxonomy" id="2825472"/>
    <lineage>
        <taxon>Viruses</taxon>
        <taxon>Duplodnaviria</taxon>
        <taxon>Heunggongvirae</taxon>
        <taxon>Uroviricota</taxon>
        <taxon>Caudoviricetes</taxon>
    </lineage>
</organism>
<protein>
    <submittedName>
        <fullName evidence="1">Uncharacterized protein</fullName>
    </submittedName>
</protein>
<proteinExistence type="predicted"/>
<accession>A0A8S5QK56</accession>
<sequence length="243" mass="28315">MLMDDDFDFNFLKDLAPRLNTTLLCGYESEDLFGGYLSQKRILNENINPIIYKLLTCFFDEVDFEIDAFSGDSTGVSNYFLEKYYRNPNDAALQSIAEDISRWFDVDIQNEKYIPFDEENLDEAYGGACIIRFSEKCDSELINNLMEFMPFANTGDNTWSSYTLGDYEGYSFSINIDLWEFSNKLLKLLETVPANQHNDVTHNVDRFINILDIHREDYQMCMGNEQIIEDIIQSFCSEMEVIL</sequence>
<reference evidence="1" key="1">
    <citation type="journal article" date="2021" name="Proc. Natl. Acad. Sci. U.S.A.">
        <title>A Catalog of Tens of Thousands of Viruses from Human Metagenomes Reveals Hidden Associations with Chronic Diseases.</title>
        <authorList>
            <person name="Tisza M.J."/>
            <person name="Buck C.B."/>
        </authorList>
    </citation>
    <scope>NUCLEOTIDE SEQUENCE</scope>
    <source>
        <strain evidence="1">CtNYt19</strain>
    </source>
</reference>
<dbReference type="EMBL" id="BK015669">
    <property type="protein sequence ID" value="DAE19203.1"/>
    <property type="molecule type" value="Genomic_DNA"/>
</dbReference>